<gene>
    <name evidence="3" type="ORF">DAH66_14240</name>
</gene>
<accession>A0A430G1U3</accession>
<evidence type="ECO:0000256" key="2">
    <source>
        <dbReference type="ARBA" id="ARBA00023002"/>
    </source>
</evidence>
<dbReference type="SUPFAM" id="SSF51735">
    <property type="entry name" value="NAD(P)-binding Rossmann-fold domains"/>
    <property type="match status" value="1"/>
</dbReference>
<dbReference type="FunFam" id="3.40.50.720:FF:000084">
    <property type="entry name" value="Short-chain dehydrogenase reductase"/>
    <property type="match status" value="1"/>
</dbReference>
<comment type="similarity">
    <text evidence="1">Belongs to the short-chain dehydrogenases/reductases (SDR) family.</text>
</comment>
<proteinExistence type="inferred from homology"/>
<dbReference type="Proteomes" id="UP000287746">
    <property type="component" value="Unassembled WGS sequence"/>
</dbReference>
<protein>
    <submittedName>
        <fullName evidence="3">SDR family NAD(P)-dependent oxidoreductase</fullName>
    </submittedName>
</protein>
<evidence type="ECO:0000313" key="4">
    <source>
        <dbReference type="Proteomes" id="UP000287746"/>
    </source>
</evidence>
<keyword evidence="2" id="KW-0560">Oxidoreductase</keyword>
<dbReference type="InterPro" id="IPR002347">
    <property type="entry name" value="SDR_fam"/>
</dbReference>
<comment type="caution">
    <text evidence="3">The sequence shown here is derived from an EMBL/GenBank/DDBJ whole genome shotgun (WGS) entry which is preliminary data.</text>
</comment>
<name>A0A430G1U3_9SPHN</name>
<dbReference type="NCBIfam" id="NF005559">
    <property type="entry name" value="PRK07231.1"/>
    <property type="match status" value="1"/>
</dbReference>
<dbReference type="PANTHER" id="PTHR24321:SF8">
    <property type="entry name" value="ESTRADIOL 17-BETA-DEHYDROGENASE 8-RELATED"/>
    <property type="match status" value="1"/>
</dbReference>
<evidence type="ECO:0000313" key="3">
    <source>
        <dbReference type="EMBL" id="RSY82024.1"/>
    </source>
</evidence>
<dbReference type="PANTHER" id="PTHR24321">
    <property type="entry name" value="DEHYDROGENASES, SHORT CHAIN"/>
    <property type="match status" value="1"/>
</dbReference>
<dbReference type="PRINTS" id="PR00080">
    <property type="entry name" value="SDRFAMILY"/>
</dbReference>
<sequence length="247" mass="25446">MTSRLSGRTAIVTGASSGIGLATVERLLAEGANVMATDVADHDGAPSERLRHLVHDVRDEAGWDEIVAQTIAAFGGLDIVVNNAGVTAATLVPLAETSLADWQRVMSVNLDGVFLGTRAGLKAMAERGGVIINIASIHSFIAAPGTGAYSTSKGGVVMLTKVAAVEGAQLPRPVRVNSVHPGYIETPLVANRLAQRPELKTAIEDKTPLRRLGRAAEVAGAVAYLCSDDAAFVTGTGVTLDGGLTSI</sequence>
<evidence type="ECO:0000256" key="1">
    <source>
        <dbReference type="ARBA" id="ARBA00006484"/>
    </source>
</evidence>
<reference evidence="3 4" key="1">
    <citation type="submission" date="2018-07" db="EMBL/GenBank/DDBJ databases">
        <title>Genomic and Epidemiologic Investigation of an Indolent Hospital Outbreak.</title>
        <authorList>
            <person name="Johnson R.C."/>
            <person name="Deming C."/>
            <person name="Conlan S."/>
            <person name="Zellmer C.J."/>
            <person name="Michelin A.V."/>
            <person name="Lee-Lin S."/>
            <person name="Thomas P.J."/>
            <person name="Park M."/>
            <person name="Weingarten R.A."/>
            <person name="Less J."/>
            <person name="Dekker J.P."/>
            <person name="Frank K.M."/>
            <person name="Musser K.A."/>
            <person name="Mcquiston J.R."/>
            <person name="Henderson D.K."/>
            <person name="Lau A.F."/>
            <person name="Palmore T.N."/>
            <person name="Segre J.A."/>
        </authorList>
    </citation>
    <scope>NUCLEOTIDE SEQUENCE [LARGE SCALE GENOMIC DNA]</scope>
    <source>
        <strain evidence="3 4">SK-CDC1_0717</strain>
    </source>
</reference>
<dbReference type="GO" id="GO:0016491">
    <property type="term" value="F:oxidoreductase activity"/>
    <property type="evidence" value="ECO:0007669"/>
    <property type="project" value="UniProtKB-KW"/>
</dbReference>
<dbReference type="PROSITE" id="PS00061">
    <property type="entry name" value="ADH_SHORT"/>
    <property type="match status" value="1"/>
</dbReference>
<dbReference type="EMBL" id="QQYZ01000013">
    <property type="protein sequence ID" value="RSY82024.1"/>
    <property type="molecule type" value="Genomic_DNA"/>
</dbReference>
<dbReference type="InterPro" id="IPR020904">
    <property type="entry name" value="Sc_DH/Rdtase_CS"/>
</dbReference>
<organism evidence="3 4">
    <name type="scientific">Sphingomonas koreensis</name>
    <dbReference type="NCBI Taxonomy" id="93064"/>
    <lineage>
        <taxon>Bacteria</taxon>
        <taxon>Pseudomonadati</taxon>
        <taxon>Pseudomonadota</taxon>
        <taxon>Alphaproteobacteria</taxon>
        <taxon>Sphingomonadales</taxon>
        <taxon>Sphingomonadaceae</taxon>
        <taxon>Sphingomonas</taxon>
    </lineage>
</organism>
<dbReference type="PRINTS" id="PR00081">
    <property type="entry name" value="GDHRDH"/>
</dbReference>
<dbReference type="Pfam" id="PF13561">
    <property type="entry name" value="adh_short_C2"/>
    <property type="match status" value="1"/>
</dbReference>
<dbReference type="InterPro" id="IPR036291">
    <property type="entry name" value="NAD(P)-bd_dom_sf"/>
</dbReference>
<dbReference type="RefSeq" id="WP_126004905.1">
    <property type="nucleotide sequence ID" value="NZ_QQYZ01000013.1"/>
</dbReference>
<dbReference type="AlphaFoldDB" id="A0A430G1U3"/>
<dbReference type="Gene3D" id="3.40.50.720">
    <property type="entry name" value="NAD(P)-binding Rossmann-like Domain"/>
    <property type="match status" value="1"/>
</dbReference>